<gene>
    <name evidence="1" type="ORF">FD33_GL000155</name>
</gene>
<proteinExistence type="predicted"/>
<dbReference type="EMBL" id="AZES01000086">
    <property type="protein sequence ID" value="KRL30550.1"/>
    <property type="molecule type" value="Genomic_DNA"/>
</dbReference>
<sequence length="207" mass="24291">MHFNGVEILKKVILYVHGKGGSAAEVERFKRICPDYDIVGIDYKEYLPWIVEKQIKDTYDQINQQYDQVLILANSIGAYFSMLTKDMTITKALFISPLLNMEQYLLTSLRKNNITETELRDKGKIIIGQEIFSWQTLQYVRDNPIDWQVPTEILYGEHDDHTSESMLKDFVKKHNADVTVMKDGQHRFHTRSQLAFLDSWLQEKLEK</sequence>
<dbReference type="Gene3D" id="3.40.50.1820">
    <property type="entry name" value="alpha/beta hydrolase"/>
    <property type="match status" value="1"/>
</dbReference>
<evidence type="ECO:0000313" key="1">
    <source>
        <dbReference type="EMBL" id="KRL30550.1"/>
    </source>
</evidence>
<keyword evidence="2" id="KW-1185">Reference proteome</keyword>
<dbReference type="SUPFAM" id="SSF53474">
    <property type="entry name" value="alpha/beta-Hydrolases"/>
    <property type="match status" value="1"/>
</dbReference>
<dbReference type="AlphaFoldDB" id="A0A0R1PDY2"/>
<name>A0A0R1PDY2_9LACO</name>
<dbReference type="InterPro" id="IPR029058">
    <property type="entry name" value="AB_hydrolase_fold"/>
</dbReference>
<evidence type="ECO:0008006" key="3">
    <source>
        <dbReference type="Google" id="ProtNLM"/>
    </source>
</evidence>
<dbReference type="PATRIC" id="fig|1122151.5.peg.158"/>
<accession>A0A0R1PDY2</accession>
<organism evidence="1 2">
    <name type="scientific">Companilactobacillus paralimentarius DSM 13238 = JCM 10415</name>
    <dbReference type="NCBI Taxonomy" id="1122151"/>
    <lineage>
        <taxon>Bacteria</taxon>
        <taxon>Bacillati</taxon>
        <taxon>Bacillota</taxon>
        <taxon>Bacilli</taxon>
        <taxon>Lactobacillales</taxon>
        <taxon>Lactobacillaceae</taxon>
        <taxon>Companilactobacillus</taxon>
    </lineage>
</organism>
<protein>
    <recommendedName>
        <fullName evidence="3">Alpha/beta hydrolase</fullName>
    </recommendedName>
</protein>
<evidence type="ECO:0000313" key="2">
    <source>
        <dbReference type="Proteomes" id="UP000051908"/>
    </source>
</evidence>
<reference evidence="1 2" key="1">
    <citation type="journal article" date="2015" name="Genome Announc.">
        <title>Expanding the biotechnology potential of lactobacilli through comparative genomics of 213 strains and associated genera.</title>
        <authorList>
            <person name="Sun Z."/>
            <person name="Harris H.M."/>
            <person name="McCann A."/>
            <person name="Guo C."/>
            <person name="Argimon S."/>
            <person name="Zhang W."/>
            <person name="Yang X."/>
            <person name="Jeffery I.B."/>
            <person name="Cooney J.C."/>
            <person name="Kagawa T.F."/>
            <person name="Liu W."/>
            <person name="Song Y."/>
            <person name="Salvetti E."/>
            <person name="Wrobel A."/>
            <person name="Rasinkangas P."/>
            <person name="Parkhill J."/>
            <person name="Rea M.C."/>
            <person name="O'Sullivan O."/>
            <person name="Ritari J."/>
            <person name="Douillard F.P."/>
            <person name="Paul Ross R."/>
            <person name="Yang R."/>
            <person name="Briner A.E."/>
            <person name="Felis G.E."/>
            <person name="de Vos W.M."/>
            <person name="Barrangou R."/>
            <person name="Klaenhammer T.R."/>
            <person name="Caufield P.W."/>
            <person name="Cui Y."/>
            <person name="Zhang H."/>
            <person name="O'Toole P.W."/>
        </authorList>
    </citation>
    <scope>NUCLEOTIDE SEQUENCE [LARGE SCALE GENOMIC DNA]</scope>
    <source>
        <strain evidence="1 2">DSM 13238</strain>
    </source>
</reference>
<comment type="caution">
    <text evidence="1">The sequence shown here is derived from an EMBL/GenBank/DDBJ whole genome shotgun (WGS) entry which is preliminary data.</text>
</comment>
<dbReference type="Proteomes" id="UP000051908">
    <property type="component" value="Unassembled WGS sequence"/>
</dbReference>